<dbReference type="GO" id="GO:0000976">
    <property type="term" value="F:transcription cis-regulatory region binding"/>
    <property type="evidence" value="ECO:0007669"/>
    <property type="project" value="TreeGrafter"/>
</dbReference>
<evidence type="ECO:0000256" key="4">
    <source>
        <dbReference type="ARBA" id="ARBA00023015"/>
    </source>
</evidence>
<evidence type="ECO:0000256" key="7">
    <source>
        <dbReference type="PIRSR" id="PIRSR602481-1"/>
    </source>
</evidence>
<feature type="binding site" evidence="7">
    <location>
        <position position="102"/>
    </location>
    <ligand>
        <name>Zn(2+)</name>
        <dbReference type="ChEBI" id="CHEBI:29105"/>
    </ligand>
</feature>
<feature type="binding site" evidence="7">
    <location>
        <position position="99"/>
    </location>
    <ligand>
        <name>Zn(2+)</name>
        <dbReference type="ChEBI" id="CHEBI:29105"/>
    </ligand>
</feature>
<dbReference type="Proteomes" id="UP000297890">
    <property type="component" value="Unassembled WGS sequence"/>
</dbReference>
<reference evidence="8 9" key="1">
    <citation type="journal article" date="2019" name="ISME J.">
        <title>Candidatus Macondimonas diazotrophica, a novel gammaproteobacterial genus dominating crude-oil-contaminated coastal sediments.</title>
        <authorList>
            <person name="Karthikeyan S."/>
            <person name="Konstantinidis K."/>
        </authorList>
    </citation>
    <scope>NUCLEOTIDE SEQUENCE [LARGE SCALE GENOMIC DNA]</scope>
    <source>
        <strain evidence="8 9">KTK01</strain>
    </source>
</reference>
<evidence type="ECO:0000256" key="2">
    <source>
        <dbReference type="ARBA" id="ARBA00022491"/>
    </source>
</evidence>
<dbReference type="InterPro" id="IPR036390">
    <property type="entry name" value="WH_DNA-bd_sf"/>
</dbReference>
<dbReference type="GO" id="GO:1900376">
    <property type="term" value="P:regulation of secondary metabolite biosynthetic process"/>
    <property type="evidence" value="ECO:0007669"/>
    <property type="project" value="TreeGrafter"/>
</dbReference>
<evidence type="ECO:0000256" key="6">
    <source>
        <dbReference type="ARBA" id="ARBA00023163"/>
    </source>
</evidence>
<keyword evidence="6" id="KW-0804">Transcription</keyword>
<keyword evidence="4" id="KW-0805">Transcription regulation</keyword>
<dbReference type="OrthoDB" id="9801127at2"/>
<gene>
    <name evidence="8" type="ORF">E4680_09240</name>
</gene>
<comment type="cofactor">
    <cofactor evidence="7">
        <name>Zn(2+)</name>
        <dbReference type="ChEBI" id="CHEBI:29105"/>
    </cofactor>
    <text evidence="7">Binds 1 zinc ion per subunit.</text>
</comment>
<name>A0A4Z0F7B7_9GAMM</name>
<dbReference type="Pfam" id="PF01475">
    <property type="entry name" value="FUR"/>
    <property type="match status" value="1"/>
</dbReference>
<organism evidence="8 9">
    <name type="scientific">Candidatus Macondimonas diazotrophica</name>
    <dbReference type="NCBI Taxonomy" id="2305248"/>
    <lineage>
        <taxon>Bacteria</taxon>
        <taxon>Pseudomonadati</taxon>
        <taxon>Pseudomonadota</taxon>
        <taxon>Gammaproteobacteria</taxon>
        <taxon>Chromatiales</taxon>
        <taxon>Ectothiorhodospiraceae</taxon>
        <taxon>Candidatus Macondimonas</taxon>
    </lineage>
</organism>
<dbReference type="Gene3D" id="3.30.1490.190">
    <property type="match status" value="1"/>
</dbReference>
<feature type="binding site" evidence="7">
    <location>
        <position position="136"/>
    </location>
    <ligand>
        <name>Zn(2+)</name>
        <dbReference type="ChEBI" id="CHEBI:29105"/>
    </ligand>
</feature>
<keyword evidence="5" id="KW-0238">DNA-binding</keyword>
<dbReference type="GO" id="GO:0003700">
    <property type="term" value="F:DNA-binding transcription factor activity"/>
    <property type="evidence" value="ECO:0007669"/>
    <property type="project" value="InterPro"/>
</dbReference>
<dbReference type="EMBL" id="SRIO01000011">
    <property type="protein sequence ID" value="TFZ82193.1"/>
    <property type="molecule type" value="Genomic_DNA"/>
</dbReference>
<dbReference type="GO" id="GO:0045892">
    <property type="term" value="P:negative regulation of DNA-templated transcription"/>
    <property type="evidence" value="ECO:0007669"/>
    <property type="project" value="TreeGrafter"/>
</dbReference>
<proteinExistence type="inferred from homology"/>
<comment type="caution">
    <text evidence="8">The sequence shown here is derived from an EMBL/GenBank/DDBJ whole genome shotgun (WGS) entry which is preliminary data.</text>
</comment>
<feature type="binding site" evidence="7">
    <location>
        <position position="139"/>
    </location>
    <ligand>
        <name>Zn(2+)</name>
        <dbReference type="ChEBI" id="CHEBI:29105"/>
    </ligand>
</feature>
<dbReference type="InterPro" id="IPR036388">
    <property type="entry name" value="WH-like_DNA-bd_sf"/>
</dbReference>
<dbReference type="GO" id="GO:0008270">
    <property type="term" value="F:zinc ion binding"/>
    <property type="evidence" value="ECO:0007669"/>
    <property type="project" value="TreeGrafter"/>
</dbReference>
<keyword evidence="3 7" id="KW-0862">Zinc</keyword>
<dbReference type="SUPFAM" id="SSF46785">
    <property type="entry name" value="Winged helix' DNA-binding domain"/>
    <property type="match status" value="1"/>
</dbReference>
<evidence type="ECO:0000256" key="5">
    <source>
        <dbReference type="ARBA" id="ARBA00023125"/>
    </source>
</evidence>
<keyword evidence="9" id="KW-1185">Reference proteome</keyword>
<evidence type="ECO:0000313" key="8">
    <source>
        <dbReference type="EMBL" id="TFZ82193.1"/>
    </source>
</evidence>
<dbReference type="PANTHER" id="PTHR33202">
    <property type="entry name" value="ZINC UPTAKE REGULATION PROTEIN"/>
    <property type="match status" value="1"/>
</dbReference>
<dbReference type="Gene3D" id="1.10.10.10">
    <property type="entry name" value="Winged helix-like DNA-binding domain superfamily/Winged helix DNA-binding domain"/>
    <property type="match status" value="1"/>
</dbReference>
<evidence type="ECO:0000256" key="1">
    <source>
        <dbReference type="ARBA" id="ARBA00007957"/>
    </source>
</evidence>
<protein>
    <submittedName>
        <fullName evidence="8">Transcriptional repressor</fullName>
    </submittedName>
</protein>
<comment type="similarity">
    <text evidence="1">Belongs to the Fur family.</text>
</comment>
<sequence length="141" mass="15612">MGRINRSAEDALAMIRKMGLRATAARVTVLDVLLSADHALSHSEIERAVETTHDVVERVTLYRVLDWLVTQKLAHKVVGADRVWRFNATPTADHAHFNCTRCGQIYCLENLTPAVALTLPEGFSLQHADVAVQGLCPHCSR</sequence>
<evidence type="ECO:0000256" key="3">
    <source>
        <dbReference type="ARBA" id="ARBA00022833"/>
    </source>
</evidence>
<keyword evidence="7" id="KW-0479">Metal-binding</keyword>
<dbReference type="AlphaFoldDB" id="A0A4Z0F7B7"/>
<dbReference type="InterPro" id="IPR002481">
    <property type="entry name" value="FUR"/>
</dbReference>
<accession>A0A4Z0F7B7</accession>
<keyword evidence="2" id="KW-0678">Repressor</keyword>
<dbReference type="PANTHER" id="PTHR33202:SF22">
    <property type="entry name" value="HYDROGEN PEROXIDE SENSITIVE REPRESSOR"/>
    <property type="match status" value="1"/>
</dbReference>
<dbReference type="InterPro" id="IPR043135">
    <property type="entry name" value="Fur_C"/>
</dbReference>
<evidence type="ECO:0000313" key="9">
    <source>
        <dbReference type="Proteomes" id="UP000297890"/>
    </source>
</evidence>